<dbReference type="Proteomes" id="UP000600799">
    <property type="component" value="Unassembled WGS sequence"/>
</dbReference>
<organism evidence="1 2">
    <name type="scientific">Novosphingobium jiangmenense</name>
    <dbReference type="NCBI Taxonomy" id="2791981"/>
    <lineage>
        <taxon>Bacteria</taxon>
        <taxon>Pseudomonadati</taxon>
        <taxon>Pseudomonadota</taxon>
        <taxon>Alphaproteobacteria</taxon>
        <taxon>Sphingomonadales</taxon>
        <taxon>Sphingomonadaceae</taxon>
        <taxon>Novosphingobium</taxon>
    </lineage>
</organism>
<reference evidence="1 2" key="1">
    <citation type="submission" date="2020-11" db="EMBL/GenBank/DDBJ databases">
        <title>The genome sequence of Novosphingobium sp. 1Y9A.</title>
        <authorList>
            <person name="Liu Y."/>
        </authorList>
    </citation>
    <scope>NUCLEOTIDE SEQUENCE [LARGE SCALE GENOMIC DNA]</scope>
    <source>
        <strain evidence="1 2">1Y9A</strain>
    </source>
</reference>
<dbReference type="RefSeq" id="WP_196277387.1">
    <property type="nucleotide sequence ID" value="NZ_JADQDC010000022.1"/>
</dbReference>
<dbReference type="EMBL" id="JADQDC010000022">
    <property type="protein sequence ID" value="MBF9153119.1"/>
    <property type="molecule type" value="Genomic_DNA"/>
</dbReference>
<protein>
    <submittedName>
        <fullName evidence="1">Uncharacterized protein</fullName>
    </submittedName>
</protein>
<accession>A0ABS0HLK1</accession>
<proteinExistence type="predicted"/>
<evidence type="ECO:0000313" key="2">
    <source>
        <dbReference type="Proteomes" id="UP000600799"/>
    </source>
</evidence>
<name>A0ABS0HLK1_9SPHN</name>
<sequence>MLLDLHAFETKAHAENVPPPLAPPALAPRPSTAERLLRAVREISGPHAEVVSHDETPWASITFSGARHRLVLRFAGSDAVSDGESFIAVLPEHEFKLRGRLVADAAVTRVDHEVLPAPLMEVECEILLLDDN</sequence>
<evidence type="ECO:0000313" key="1">
    <source>
        <dbReference type="EMBL" id="MBF9153119.1"/>
    </source>
</evidence>
<comment type="caution">
    <text evidence="1">The sequence shown here is derived from an EMBL/GenBank/DDBJ whole genome shotgun (WGS) entry which is preliminary data.</text>
</comment>
<gene>
    <name evidence="1" type="ORF">I2488_19120</name>
</gene>
<keyword evidence="2" id="KW-1185">Reference proteome</keyword>